<dbReference type="EMBL" id="AMRI01000002">
    <property type="protein sequence ID" value="EKE77506.1"/>
    <property type="molecule type" value="Genomic_DNA"/>
</dbReference>
<proteinExistence type="predicted"/>
<comment type="caution">
    <text evidence="2">The sequence shown here is derived from an EMBL/GenBank/DDBJ whole genome shotgun (WGS) entry which is preliminary data.</text>
</comment>
<evidence type="ECO:0000313" key="2">
    <source>
        <dbReference type="EMBL" id="EKE77506.1"/>
    </source>
</evidence>
<feature type="transmembrane region" description="Helical" evidence="1">
    <location>
        <begin position="48"/>
        <end position="72"/>
    </location>
</feature>
<protein>
    <submittedName>
        <fullName evidence="2">Uncharacterized protein</fullName>
    </submittedName>
</protein>
<sequence>MDATNPPSKLGLVAFVCALLALLSLLGVTAMTAYTVNYDPSLALVGSAFMLLAGVLALLGVLGILAGLGFGIGALIRDKGPKGFAISGFCLSFALSFLLLLVVVAGLAA</sequence>
<name>K2J3B3_9GAMM</name>
<dbReference type="AlphaFoldDB" id="K2J3B3"/>
<dbReference type="Proteomes" id="UP000006755">
    <property type="component" value="Unassembled WGS sequence"/>
</dbReference>
<keyword evidence="1" id="KW-1133">Transmembrane helix</keyword>
<dbReference type="RefSeq" id="WP_008482506.1">
    <property type="nucleotide sequence ID" value="NZ_AMRI01000002.1"/>
</dbReference>
<keyword evidence="3" id="KW-1185">Reference proteome</keyword>
<reference evidence="2 3" key="1">
    <citation type="journal article" date="2012" name="J. Bacteriol.">
        <title>Genome Sequence of Gallaecimonas xiamenensis Type Strain 3-C-1.</title>
        <authorList>
            <person name="Lai Q."/>
            <person name="Wang L."/>
            <person name="Wang W."/>
            <person name="Shao Z."/>
        </authorList>
    </citation>
    <scope>NUCLEOTIDE SEQUENCE [LARGE SCALE GENOMIC DNA]</scope>
    <source>
        <strain evidence="2 3">3-C-1</strain>
    </source>
</reference>
<feature type="transmembrane region" description="Helical" evidence="1">
    <location>
        <begin position="84"/>
        <end position="108"/>
    </location>
</feature>
<accession>K2J3B3</accession>
<evidence type="ECO:0000256" key="1">
    <source>
        <dbReference type="SAM" id="Phobius"/>
    </source>
</evidence>
<gene>
    <name evidence="2" type="ORF">B3C1_01805</name>
</gene>
<keyword evidence="1" id="KW-0472">Membrane</keyword>
<keyword evidence="1" id="KW-0812">Transmembrane</keyword>
<evidence type="ECO:0000313" key="3">
    <source>
        <dbReference type="Proteomes" id="UP000006755"/>
    </source>
</evidence>
<organism evidence="2 3">
    <name type="scientific">Gallaecimonas xiamenensis 3-C-1</name>
    <dbReference type="NCBI Taxonomy" id="745411"/>
    <lineage>
        <taxon>Bacteria</taxon>
        <taxon>Pseudomonadati</taxon>
        <taxon>Pseudomonadota</taxon>
        <taxon>Gammaproteobacteria</taxon>
        <taxon>Enterobacterales</taxon>
        <taxon>Gallaecimonadaceae</taxon>
        <taxon>Gallaecimonas</taxon>
    </lineage>
</organism>
<dbReference type="STRING" id="745411.B3C1_01805"/>